<reference evidence="2 3" key="1">
    <citation type="submission" date="2014-11" db="EMBL/GenBank/DDBJ databases">
        <authorList>
            <person name="Zhu J."/>
            <person name="Qi W."/>
            <person name="Song R."/>
        </authorList>
    </citation>
    <scope>NUCLEOTIDE SEQUENCE [LARGE SCALE GENOMIC DNA]</scope>
</reference>
<evidence type="ECO:0000313" key="3">
    <source>
        <dbReference type="Proteomes" id="UP000041254"/>
    </source>
</evidence>
<name>A0A0G4GU00_VITBC</name>
<dbReference type="EMBL" id="CDMY01000802">
    <property type="protein sequence ID" value="CEM34099.1"/>
    <property type="molecule type" value="Genomic_DNA"/>
</dbReference>
<dbReference type="VEuPathDB" id="CryptoDB:Vbra_10318"/>
<organism evidence="2 3">
    <name type="scientific">Vitrella brassicaformis (strain CCMP3155)</name>
    <dbReference type="NCBI Taxonomy" id="1169540"/>
    <lineage>
        <taxon>Eukaryota</taxon>
        <taxon>Sar</taxon>
        <taxon>Alveolata</taxon>
        <taxon>Colpodellida</taxon>
        <taxon>Vitrellaceae</taxon>
        <taxon>Vitrella</taxon>
    </lineage>
</organism>
<keyword evidence="3" id="KW-1185">Reference proteome</keyword>
<feature type="chain" id="PRO_5005190484" description="TLDc domain-containing protein" evidence="1">
    <location>
        <begin position="21"/>
        <end position="332"/>
    </location>
</feature>
<dbReference type="PhylomeDB" id="A0A0G4GU00"/>
<dbReference type="InParanoid" id="A0A0G4GU00"/>
<evidence type="ECO:0000313" key="2">
    <source>
        <dbReference type="EMBL" id="CEM34099.1"/>
    </source>
</evidence>
<evidence type="ECO:0008006" key="4">
    <source>
        <dbReference type="Google" id="ProtNLM"/>
    </source>
</evidence>
<keyword evidence="1" id="KW-0732">Signal</keyword>
<proteinExistence type="predicted"/>
<dbReference type="Proteomes" id="UP000041254">
    <property type="component" value="Unassembled WGS sequence"/>
</dbReference>
<protein>
    <recommendedName>
        <fullName evidence="4">TLDc domain-containing protein</fullName>
    </recommendedName>
</protein>
<sequence>MAIRAVTVLLILCVATSVEARPAQQIHLRRVQEASPPKGTSLSASESDALLGLLVNDTTDLTTLYRTSVHGTTYGDMLDNVGDAMPLVFVIRKDKYLYVFDVRTSSARTSIAVWILVLVAAFLPDDPTDWHWYDCDLWHFSLAGHFGKPTKVDIIRAEQNVRVAGREGSVWGANVVIGGRLYLGKDEGSDRPAADIRSCHQYTLGHYLPEGYTGEGEGDSNGDPAYLGGSDFFHADEMEVLHVQRVSAPKGTSLSASEYEGLLGLLGNDTTELTTLFRTSVHGTEWGDLWDSVQGTNYDDLDSVGWGGLVFVIRKDKYVFGVYRSDGVDRDL</sequence>
<gene>
    <name evidence="2" type="ORF">Vbra_10318</name>
</gene>
<dbReference type="AlphaFoldDB" id="A0A0G4GU00"/>
<accession>A0A0G4GU00</accession>
<evidence type="ECO:0000256" key="1">
    <source>
        <dbReference type="SAM" id="SignalP"/>
    </source>
</evidence>
<feature type="signal peptide" evidence="1">
    <location>
        <begin position="1"/>
        <end position="20"/>
    </location>
</feature>
<dbReference type="OrthoDB" id="26679at2759"/>